<evidence type="ECO:0000256" key="2">
    <source>
        <dbReference type="ARBA" id="ARBA00022649"/>
    </source>
</evidence>
<dbReference type="CDD" id="cd09881">
    <property type="entry name" value="PIN_VapC4-5_FitB-like"/>
    <property type="match status" value="1"/>
</dbReference>
<keyword evidence="6" id="KW-0460">Magnesium</keyword>
<dbReference type="Gene3D" id="3.40.50.1010">
    <property type="entry name" value="5'-nuclease"/>
    <property type="match status" value="1"/>
</dbReference>
<dbReference type="InterPro" id="IPR050556">
    <property type="entry name" value="Type_II_TA_system_RNase"/>
</dbReference>
<proteinExistence type="inferred from homology"/>
<dbReference type="EMBL" id="DSPX01000194">
    <property type="protein sequence ID" value="HGG02625.1"/>
    <property type="molecule type" value="Genomic_DNA"/>
</dbReference>
<evidence type="ECO:0000256" key="1">
    <source>
        <dbReference type="ARBA" id="ARBA00001946"/>
    </source>
</evidence>
<dbReference type="InterPro" id="IPR029060">
    <property type="entry name" value="PIN-like_dom_sf"/>
</dbReference>
<accession>A0A7C3ZMK8</accession>
<organism evidence="9">
    <name type="scientific">Planktothricoides sp. SpSt-374</name>
    <dbReference type="NCBI Taxonomy" id="2282167"/>
    <lineage>
        <taxon>Bacteria</taxon>
        <taxon>Bacillati</taxon>
        <taxon>Cyanobacteriota</taxon>
        <taxon>Cyanophyceae</taxon>
        <taxon>Oscillatoriophycideae</taxon>
        <taxon>Oscillatoriales</taxon>
        <taxon>Oscillatoriaceae</taxon>
        <taxon>Planktothricoides</taxon>
    </lineage>
</organism>
<evidence type="ECO:0000256" key="5">
    <source>
        <dbReference type="ARBA" id="ARBA00022801"/>
    </source>
</evidence>
<keyword evidence="4" id="KW-0479">Metal-binding</keyword>
<feature type="domain" description="PIN" evidence="8">
    <location>
        <begin position="2"/>
        <end position="136"/>
    </location>
</feature>
<dbReference type="GO" id="GO:0004518">
    <property type="term" value="F:nuclease activity"/>
    <property type="evidence" value="ECO:0007669"/>
    <property type="project" value="UniProtKB-KW"/>
</dbReference>
<dbReference type="GO" id="GO:0046872">
    <property type="term" value="F:metal ion binding"/>
    <property type="evidence" value="ECO:0007669"/>
    <property type="project" value="UniProtKB-KW"/>
</dbReference>
<protein>
    <submittedName>
        <fullName evidence="9">Type II toxin-antitoxin system VapC family toxin</fullName>
    </submittedName>
</protein>
<comment type="caution">
    <text evidence="9">The sequence shown here is derived from an EMBL/GenBank/DDBJ whole genome shotgun (WGS) entry which is preliminary data.</text>
</comment>
<dbReference type="AlphaFoldDB" id="A0A7C3ZMK8"/>
<gene>
    <name evidence="9" type="ORF">ENR15_18780</name>
</gene>
<evidence type="ECO:0000313" key="9">
    <source>
        <dbReference type="EMBL" id="HGG02625.1"/>
    </source>
</evidence>
<evidence type="ECO:0000256" key="7">
    <source>
        <dbReference type="ARBA" id="ARBA00038093"/>
    </source>
</evidence>
<name>A0A7C3ZMK8_9CYAN</name>
<comment type="similarity">
    <text evidence="7">Belongs to the PINc/VapC protein family.</text>
</comment>
<dbReference type="SUPFAM" id="SSF88723">
    <property type="entry name" value="PIN domain-like"/>
    <property type="match status" value="1"/>
</dbReference>
<dbReference type="PANTHER" id="PTHR33653:SF1">
    <property type="entry name" value="RIBONUCLEASE VAPC2"/>
    <property type="match status" value="1"/>
</dbReference>
<dbReference type="Pfam" id="PF01850">
    <property type="entry name" value="PIN"/>
    <property type="match status" value="1"/>
</dbReference>
<keyword evidence="2" id="KW-1277">Toxin-antitoxin system</keyword>
<dbReference type="GO" id="GO:0016787">
    <property type="term" value="F:hydrolase activity"/>
    <property type="evidence" value="ECO:0007669"/>
    <property type="project" value="UniProtKB-KW"/>
</dbReference>
<evidence type="ECO:0000259" key="8">
    <source>
        <dbReference type="Pfam" id="PF01850"/>
    </source>
</evidence>
<evidence type="ECO:0000256" key="6">
    <source>
        <dbReference type="ARBA" id="ARBA00022842"/>
    </source>
</evidence>
<evidence type="ECO:0000256" key="3">
    <source>
        <dbReference type="ARBA" id="ARBA00022722"/>
    </source>
</evidence>
<sequence>MYLLDTNHCSSIIQGDAAVIRRAADVVAQMATCVIVQGELLFMAYNSEKMDTNLARVQIFLEDIRIYFIDQETADIYGQFKAEIIEHFGPKEKSKRRRTRIENLGIGENDLWIAAIALRNRLTIVSADSDFQRMAEVRELALESWLSVS</sequence>
<evidence type="ECO:0000256" key="4">
    <source>
        <dbReference type="ARBA" id="ARBA00022723"/>
    </source>
</evidence>
<dbReference type="PANTHER" id="PTHR33653">
    <property type="entry name" value="RIBONUCLEASE VAPC2"/>
    <property type="match status" value="1"/>
</dbReference>
<comment type="cofactor">
    <cofactor evidence="1">
        <name>Mg(2+)</name>
        <dbReference type="ChEBI" id="CHEBI:18420"/>
    </cofactor>
</comment>
<keyword evidence="3" id="KW-0540">Nuclease</keyword>
<dbReference type="InterPro" id="IPR002716">
    <property type="entry name" value="PIN_dom"/>
</dbReference>
<keyword evidence="5" id="KW-0378">Hydrolase</keyword>
<reference evidence="9" key="1">
    <citation type="journal article" date="2020" name="mSystems">
        <title>Genome- and Community-Level Interaction Insights into Carbon Utilization and Element Cycling Functions of Hydrothermarchaeota in Hydrothermal Sediment.</title>
        <authorList>
            <person name="Zhou Z."/>
            <person name="Liu Y."/>
            <person name="Xu W."/>
            <person name="Pan J."/>
            <person name="Luo Z.H."/>
            <person name="Li M."/>
        </authorList>
    </citation>
    <scope>NUCLEOTIDE SEQUENCE [LARGE SCALE GENOMIC DNA]</scope>
    <source>
        <strain evidence="9">SpSt-374</strain>
    </source>
</reference>